<sequence length="288" mass="32195">MLLKPNLVLALICIKLLIFASVIHSSRHVLFLGDSTIFRASSNFAGNHKCSITLTRSSRCGDYGLKPAPKRWPPQTCEGPAAFGLKNRGCRDCDGCNGMYLNCSGSSIASFEYIPLEFAVDLTLQTDLYETSQENVFKVYLANRSVDLIVTNSGFHDMEVCKSGQEYEASLRKFLGEISTFATAKSAHVIYLPMTRMMVSLLAPDNPQRSVITNERVQEFNLRADALCKEFGITYLDLHSLSSLIPDKLYSDVVHIGHKNGVYYRWVSQMVWITYALLLKQDHSAADV</sequence>
<accession>A0A250XD93</accession>
<dbReference type="AlphaFoldDB" id="A0A250XD93"/>
<organism evidence="1 2">
    <name type="scientific">Chlamydomonas eustigma</name>
    <dbReference type="NCBI Taxonomy" id="1157962"/>
    <lineage>
        <taxon>Eukaryota</taxon>
        <taxon>Viridiplantae</taxon>
        <taxon>Chlorophyta</taxon>
        <taxon>core chlorophytes</taxon>
        <taxon>Chlorophyceae</taxon>
        <taxon>CS clade</taxon>
        <taxon>Chlamydomonadales</taxon>
        <taxon>Chlamydomonadaceae</taxon>
        <taxon>Chlamydomonas</taxon>
    </lineage>
</organism>
<proteinExistence type="predicted"/>
<evidence type="ECO:0000313" key="2">
    <source>
        <dbReference type="Proteomes" id="UP000232323"/>
    </source>
</evidence>
<evidence type="ECO:0008006" key="3">
    <source>
        <dbReference type="Google" id="ProtNLM"/>
    </source>
</evidence>
<dbReference type="OrthoDB" id="6090442at2759"/>
<dbReference type="InterPro" id="IPR036514">
    <property type="entry name" value="SGNH_hydro_sf"/>
</dbReference>
<dbReference type="Gene3D" id="3.40.50.1110">
    <property type="entry name" value="SGNH hydrolase"/>
    <property type="match status" value="1"/>
</dbReference>
<keyword evidence="2" id="KW-1185">Reference proteome</keyword>
<reference evidence="1 2" key="1">
    <citation type="submission" date="2017-08" db="EMBL/GenBank/DDBJ databases">
        <title>Acidophilic green algal genome provides insights into adaptation to an acidic environment.</title>
        <authorList>
            <person name="Hirooka S."/>
            <person name="Hirose Y."/>
            <person name="Kanesaki Y."/>
            <person name="Higuchi S."/>
            <person name="Fujiwara T."/>
            <person name="Onuma R."/>
            <person name="Era A."/>
            <person name="Ohbayashi R."/>
            <person name="Uzuka A."/>
            <person name="Nozaki H."/>
            <person name="Yoshikawa H."/>
            <person name="Miyagishima S.Y."/>
        </authorList>
    </citation>
    <scope>NUCLEOTIDE SEQUENCE [LARGE SCALE GENOMIC DNA]</scope>
    <source>
        <strain evidence="1 2">NIES-2499</strain>
    </source>
</reference>
<comment type="caution">
    <text evidence="1">The sequence shown here is derived from an EMBL/GenBank/DDBJ whole genome shotgun (WGS) entry which is preliminary data.</text>
</comment>
<gene>
    <name evidence="1" type="ORF">CEUSTIGMA_g8476.t1</name>
</gene>
<protein>
    <recommendedName>
        <fullName evidence="3">SGNH hydrolase-type esterase domain-containing protein</fullName>
    </recommendedName>
</protein>
<dbReference type="SUPFAM" id="SSF52266">
    <property type="entry name" value="SGNH hydrolase"/>
    <property type="match status" value="1"/>
</dbReference>
<dbReference type="Proteomes" id="UP000232323">
    <property type="component" value="Unassembled WGS sequence"/>
</dbReference>
<name>A0A250XD93_9CHLO</name>
<dbReference type="EMBL" id="BEGY01000060">
    <property type="protein sequence ID" value="GAX81041.1"/>
    <property type="molecule type" value="Genomic_DNA"/>
</dbReference>
<evidence type="ECO:0000313" key="1">
    <source>
        <dbReference type="EMBL" id="GAX81041.1"/>
    </source>
</evidence>